<evidence type="ECO:0000256" key="1">
    <source>
        <dbReference type="SAM" id="MobiDB-lite"/>
    </source>
</evidence>
<protein>
    <submittedName>
        <fullName evidence="2">Uncharacterized protein</fullName>
    </submittedName>
</protein>
<dbReference type="EMBL" id="JAUSUG010000007">
    <property type="protein sequence ID" value="MDQ0254797.1"/>
    <property type="molecule type" value="Genomic_DNA"/>
</dbReference>
<name>A0ABT9ZU79_9BACI</name>
<accession>A0ABT9ZU79</accession>
<feature type="region of interest" description="Disordered" evidence="1">
    <location>
        <begin position="1"/>
        <end position="27"/>
    </location>
</feature>
<proteinExistence type="predicted"/>
<evidence type="ECO:0000313" key="2">
    <source>
        <dbReference type="EMBL" id="MDQ0254797.1"/>
    </source>
</evidence>
<keyword evidence="3" id="KW-1185">Reference proteome</keyword>
<dbReference type="RefSeq" id="WP_307325241.1">
    <property type="nucleotide sequence ID" value="NZ_JAUSUG010000007.1"/>
</dbReference>
<feature type="compositionally biased region" description="Polar residues" evidence="1">
    <location>
        <begin position="9"/>
        <end position="27"/>
    </location>
</feature>
<sequence length="50" mass="5512">MTNNKKRVNTNNGSQRGNLHNDGVNTDNVMAKEEMEKAISPTGVKKGRRA</sequence>
<gene>
    <name evidence="2" type="ORF">J2S74_002176</name>
</gene>
<reference evidence="2 3" key="1">
    <citation type="submission" date="2023-07" db="EMBL/GenBank/DDBJ databases">
        <title>Genomic Encyclopedia of Type Strains, Phase IV (KMG-IV): sequencing the most valuable type-strain genomes for metagenomic binning, comparative biology and taxonomic classification.</title>
        <authorList>
            <person name="Goeker M."/>
        </authorList>
    </citation>
    <scope>NUCLEOTIDE SEQUENCE [LARGE SCALE GENOMIC DNA]</scope>
    <source>
        <strain evidence="2 3">DSM 9768</strain>
    </source>
</reference>
<organism evidence="2 3">
    <name type="scientific">Evansella vedderi</name>
    <dbReference type="NCBI Taxonomy" id="38282"/>
    <lineage>
        <taxon>Bacteria</taxon>
        <taxon>Bacillati</taxon>
        <taxon>Bacillota</taxon>
        <taxon>Bacilli</taxon>
        <taxon>Bacillales</taxon>
        <taxon>Bacillaceae</taxon>
        <taxon>Evansella</taxon>
    </lineage>
</organism>
<dbReference type="Proteomes" id="UP001230005">
    <property type="component" value="Unassembled WGS sequence"/>
</dbReference>
<evidence type="ECO:0000313" key="3">
    <source>
        <dbReference type="Proteomes" id="UP001230005"/>
    </source>
</evidence>
<comment type="caution">
    <text evidence="2">The sequence shown here is derived from an EMBL/GenBank/DDBJ whole genome shotgun (WGS) entry which is preliminary data.</text>
</comment>